<dbReference type="CDD" id="cd02846">
    <property type="entry name" value="PAZ_argonaute_like"/>
    <property type="match status" value="1"/>
</dbReference>
<sequence length="762" mass="87527">MIKIELLLVDLSILQHFVNRTENYKTGVEREHELDLLQEAITAIDIILKELPKSQAVSMGRSFFYKPQRFEEFNDIGRGRWIWDGFSQSVRPGQWKPYINIDKTCGVFVKPLPLLEFILNMLDTKDINLAFDPNNRKYSHKISDHLNSLHVISSHLQYPKRSRIVSRGSVLLKSARDEIFEKDGNKISVEQYFLQQYKIRLKHPHIPCINVGKPPTANSAGKRVALPIELCLIKDAQRSGQELESEQTTKMLKFAARPAPERRDMINEIARNVLGRTDEVQAHYGVSTKPEMLRVDGRVLQPPQILYDQEARAEPSRGQWDITRYKLLQAKPMDSWIVIDFCRTDDRNISNFVRELIHQGGSKGMVIKPPREIIQRQPKTDTEIRKLLIELKQYFGVLQMIVVILDEKMQPRKFSSVVYREVKKVGDTEIGVPTQCVKQFNVNKANGSTVGNICLKINAKLGGVNHSIIMEGTPTAQLMKDPTMFMGADVNHPKPGTDRYTPSIAAAVATIDRRLAKYASSCRFQQHERADADTTTGTKRHYRKEIIIEFKAMAKELINAFILYNKGRRPQKIIYYRDGVSEGQFQHVLEHELLALRAACLEIDPEYKPTMTIIIVQKRHHLRMFPSNPRDACGKAQNIPPGTTLDHTVTHQVEFNFYLNSHFALQGTAKCALYHVLWDENGFNSDSLQAITFQLCHTYARCAKSVSYPTPVYYSHWVAFRYNKSAGYGDPDRDRNQLIPPNGNWDQFRKEVKTDLGTMYWA</sequence>
<feature type="domain" description="PAZ" evidence="2">
    <location>
        <begin position="113"/>
        <end position="235"/>
    </location>
</feature>
<protein>
    <submittedName>
        <fullName evidence="4">Translation initiation factor 2c</fullName>
    </submittedName>
</protein>
<dbReference type="InterPro" id="IPR045246">
    <property type="entry name" value="Piwi_ago-like"/>
</dbReference>
<organism evidence="4 5">
    <name type="scientific">Oopsacas minuta</name>
    <dbReference type="NCBI Taxonomy" id="111878"/>
    <lineage>
        <taxon>Eukaryota</taxon>
        <taxon>Metazoa</taxon>
        <taxon>Porifera</taxon>
        <taxon>Hexactinellida</taxon>
        <taxon>Hexasterophora</taxon>
        <taxon>Lyssacinosida</taxon>
        <taxon>Leucopsacidae</taxon>
        <taxon>Oopsacas</taxon>
    </lineage>
</organism>
<evidence type="ECO:0000313" key="5">
    <source>
        <dbReference type="Proteomes" id="UP001165289"/>
    </source>
</evidence>
<dbReference type="GO" id="GO:0003743">
    <property type="term" value="F:translation initiation factor activity"/>
    <property type="evidence" value="ECO:0007669"/>
    <property type="project" value="UniProtKB-KW"/>
</dbReference>
<dbReference type="InterPro" id="IPR032473">
    <property type="entry name" value="Argonaute_Mid_dom"/>
</dbReference>
<dbReference type="Pfam" id="PF02170">
    <property type="entry name" value="PAZ"/>
    <property type="match status" value="1"/>
</dbReference>
<dbReference type="GO" id="GO:0003723">
    <property type="term" value="F:RNA binding"/>
    <property type="evidence" value="ECO:0007669"/>
    <property type="project" value="InterPro"/>
</dbReference>
<dbReference type="InterPro" id="IPR003100">
    <property type="entry name" value="PAZ_dom"/>
</dbReference>
<comment type="caution">
    <text evidence="4">The sequence shown here is derived from an EMBL/GenBank/DDBJ whole genome shotgun (WGS) entry which is preliminary data.</text>
</comment>
<dbReference type="SUPFAM" id="SSF101690">
    <property type="entry name" value="PAZ domain"/>
    <property type="match status" value="1"/>
</dbReference>
<dbReference type="SMART" id="SM00950">
    <property type="entry name" value="Piwi"/>
    <property type="match status" value="1"/>
</dbReference>
<name>A0AAV7JPU3_9METZ</name>
<dbReference type="InterPro" id="IPR032472">
    <property type="entry name" value="ArgoL2"/>
</dbReference>
<dbReference type="SUPFAM" id="SSF53098">
    <property type="entry name" value="Ribonuclease H-like"/>
    <property type="match status" value="1"/>
</dbReference>
<gene>
    <name evidence="4" type="ORF">LOD99_5723</name>
</gene>
<dbReference type="SMART" id="SM00949">
    <property type="entry name" value="PAZ"/>
    <property type="match status" value="1"/>
</dbReference>
<dbReference type="Gene3D" id="3.40.50.2300">
    <property type="match status" value="1"/>
</dbReference>
<comment type="similarity">
    <text evidence="1">Belongs to the argonaute family.</text>
</comment>
<dbReference type="Proteomes" id="UP001165289">
    <property type="component" value="Unassembled WGS sequence"/>
</dbReference>
<dbReference type="Pfam" id="PF02171">
    <property type="entry name" value="Piwi"/>
    <property type="match status" value="1"/>
</dbReference>
<keyword evidence="5" id="KW-1185">Reference proteome</keyword>
<dbReference type="PROSITE" id="PS50822">
    <property type="entry name" value="PIWI"/>
    <property type="match status" value="1"/>
</dbReference>
<dbReference type="Gene3D" id="3.30.420.10">
    <property type="entry name" value="Ribonuclease H-like superfamily/Ribonuclease H"/>
    <property type="match status" value="1"/>
</dbReference>
<dbReference type="InterPro" id="IPR003165">
    <property type="entry name" value="Piwi"/>
</dbReference>
<dbReference type="Pfam" id="PF16488">
    <property type="entry name" value="ArgoL2"/>
    <property type="match status" value="1"/>
</dbReference>
<dbReference type="Pfam" id="PF16487">
    <property type="entry name" value="ArgoMid"/>
    <property type="match status" value="1"/>
</dbReference>
<keyword evidence="4" id="KW-0396">Initiation factor</keyword>
<keyword evidence="4" id="KW-0648">Protein biosynthesis</keyword>
<dbReference type="AlphaFoldDB" id="A0AAV7JPU3"/>
<evidence type="ECO:0000256" key="1">
    <source>
        <dbReference type="RuleBase" id="RU361178"/>
    </source>
</evidence>
<dbReference type="CDD" id="cd04657">
    <property type="entry name" value="Piwi_ago-like"/>
    <property type="match status" value="1"/>
</dbReference>
<dbReference type="PROSITE" id="PS50821">
    <property type="entry name" value="PAZ"/>
    <property type="match status" value="1"/>
</dbReference>
<dbReference type="InterPro" id="IPR014811">
    <property type="entry name" value="ArgoL1"/>
</dbReference>
<dbReference type="Pfam" id="PF08699">
    <property type="entry name" value="ArgoL1"/>
    <property type="match status" value="1"/>
</dbReference>
<evidence type="ECO:0000259" key="3">
    <source>
        <dbReference type="PROSITE" id="PS50822"/>
    </source>
</evidence>
<dbReference type="InterPro" id="IPR012337">
    <property type="entry name" value="RNaseH-like_sf"/>
</dbReference>
<dbReference type="Gene3D" id="2.170.260.10">
    <property type="entry name" value="paz domain"/>
    <property type="match status" value="1"/>
</dbReference>
<feature type="domain" description="Piwi" evidence="3">
    <location>
        <begin position="400"/>
        <end position="727"/>
    </location>
</feature>
<dbReference type="InterPro" id="IPR036085">
    <property type="entry name" value="PAZ_dom_sf"/>
</dbReference>
<evidence type="ECO:0000313" key="4">
    <source>
        <dbReference type="EMBL" id="KAI6650883.1"/>
    </source>
</evidence>
<dbReference type="PANTHER" id="PTHR22891">
    <property type="entry name" value="EUKARYOTIC TRANSLATION INITIATION FACTOR 2C"/>
    <property type="match status" value="1"/>
</dbReference>
<reference evidence="4 5" key="1">
    <citation type="journal article" date="2023" name="BMC Biol.">
        <title>The compact genome of the sponge Oopsacas minuta (Hexactinellida) is lacking key metazoan core genes.</title>
        <authorList>
            <person name="Santini S."/>
            <person name="Schenkelaars Q."/>
            <person name="Jourda C."/>
            <person name="Duchesne M."/>
            <person name="Belahbib H."/>
            <person name="Rocher C."/>
            <person name="Selva M."/>
            <person name="Riesgo A."/>
            <person name="Vervoort M."/>
            <person name="Leys S.P."/>
            <person name="Kodjabachian L."/>
            <person name="Le Bivic A."/>
            <person name="Borchiellini C."/>
            <person name="Claverie J.M."/>
            <person name="Renard E."/>
        </authorList>
    </citation>
    <scope>NUCLEOTIDE SEQUENCE [LARGE SCALE GENOMIC DNA]</scope>
    <source>
        <strain evidence="4">SPO-2</strain>
    </source>
</reference>
<dbReference type="InterPro" id="IPR036397">
    <property type="entry name" value="RNaseH_sf"/>
</dbReference>
<evidence type="ECO:0000259" key="2">
    <source>
        <dbReference type="PROSITE" id="PS50821"/>
    </source>
</evidence>
<proteinExistence type="inferred from homology"/>
<dbReference type="SMART" id="SM01163">
    <property type="entry name" value="DUF1785"/>
    <property type="match status" value="1"/>
</dbReference>
<accession>A0AAV7JPU3</accession>
<dbReference type="EMBL" id="JAKMXF010000309">
    <property type="protein sequence ID" value="KAI6650883.1"/>
    <property type="molecule type" value="Genomic_DNA"/>
</dbReference>